<reference evidence="3" key="1">
    <citation type="submission" date="2023-05" db="EMBL/GenBank/DDBJ databases">
        <title>Sedimentitalea sp. nov. JM2-8.</title>
        <authorList>
            <person name="Huang J."/>
        </authorList>
    </citation>
    <scope>NUCLEOTIDE SEQUENCE [LARGE SCALE GENOMIC DNA]</scope>
    <source>
        <strain evidence="3">KHS03</strain>
    </source>
</reference>
<dbReference type="Proteomes" id="UP001255416">
    <property type="component" value="Unassembled WGS sequence"/>
</dbReference>
<organism evidence="2 3">
    <name type="scientific">Sedimentitalea todarodis</name>
    <dbReference type="NCBI Taxonomy" id="1631240"/>
    <lineage>
        <taxon>Bacteria</taxon>
        <taxon>Pseudomonadati</taxon>
        <taxon>Pseudomonadota</taxon>
        <taxon>Alphaproteobacteria</taxon>
        <taxon>Rhodobacterales</taxon>
        <taxon>Paracoccaceae</taxon>
        <taxon>Sedimentitalea</taxon>
    </lineage>
</organism>
<dbReference type="Pfam" id="PF02620">
    <property type="entry name" value="YceD"/>
    <property type="match status" value="1"/>
</dbReference>
<comment type="caution">
    <text evidence="2">The sequence shown here is derived from an EMBL/GenBank/DDBJ whole genome shotgun (WGS) entry which is preliminary data.</text>
</comment>
<evidence type="ECO:0000313" key="2">
    <source>
        <dbReference type="EMBL" id="MDU9003808.1"/>
    </source>
</evidence>
<name>A0ABU3VCK7_9RHOB</name>
<evidence type="ECO:0000256" key="1">
    <source>
        <dbReference type="SAM" id="MobiDB-lite"/>
    </source>
</evidence>
<proteinExistence type="predicted"/>
<dbReference type="EMBL" id="JASMWN010000004">
    <property type="protein sequence ID" value="MDU9003808.1"/>
    <property type="molecule type" value="Genomic_DNA"/>
</dbReference>
<keyword evidence="3" id="KW-1185">Reference proteome</keyword>
<sequence>MPDKTALRVADLPQNAPTAFELRPGPDTQKALADELGLSGLRKLRFAGQVSAQGRRDWELTGKLGATVVQPCVVTLEPVTTRIDVDVRRFYAADLPDIADEEVEMPEDDNVERLGSVIDPGAVMAEALTLALPLYPRKDGVEPEKSSFAGKGIKPMTDDDARPFAGLAQLRDTLKKDS</sequence>
<feature type="region of interest" description="Disordered" evidence="1">
    <location>
        <begin position="141"/>
        <end position="165"/>
    </location>
</feature>
<accession>A0ABU3VCK7</accession>
<dbReference type="RefSeq" id="WP_316774967.1">
    <property type="nucleotide sequence ID" value="NZ_JASMWN010000004.1"/>
</dbReference>
<evidence type="ECO:0000313" key="3">
    <source>
        <dbReference type="Proteomes" id="UP001255416"/>
    </source>
</evidence>
<dbReference type="InterPro" id="IPR003772">
    <property type="entry name" value="YceD"/>
</dbReference>
<protein>
    <submittedName>
        <fullName evidence="2">DUF177 domain-containing protein</fullName>
    </submittedName>
</protein>
<gene>
    <name evidence="2" type="ORF">QO231_08065</name>
</gene>